<evidence type="ECO:0000256" key="3">
    <source>
        <dbReference type="ARBA" id="ARBA00022692"/>
    </source>
</evidence>
<dbReference type="KEGG" id="vde:111248013"/>
<dbReference type="GO" id="GO:0012505">
    <property type="term" value="C:endomembrane system"/>
    <property type="evidence" value="ECO:0007669"/>
    <property type="project" value="UniProtKB-SubCell"/>
</dbReference>
<comment type="subcellular location">
    <subcellularLocation>
        <location evidence="1">Endomembrane system</location>
        <topology evidence="1">Multi-pass membrane protein</topology>
    </subcellularLocation>
</comment>
<dbReference type="EnsemblMetazoa" id="XM_022799689">
    <property type="protein sequence ID" value="XP_022655424"/>
    <property type="gene ID" value="LOC111248013"/>
</dbReference>
<dbReference type="EnsemblMetazoa" id="XM_022799683">
    <property type="protein sequence ID" value="XP_022655418"/>
    <property type="gene ID" value="LOC111248013"/>
</dbReference>
<comment type="similarity">
    <text evidence="2">Belongs to the TMEM135 family.</text>
</comment>
<dbReference type="RefSeq" id="XP_022655424.1">
    <property type="nucleotide sequence ID" value="XM_022799689.1"/>
</dbReference>
<evidence type="ECO:0000313" key="9">
    <source>
        <dbReference type="Proteomes" id="UP000594260"/>
    </source>
</evidence>
<evidence type="ECO:0000259" key="7">
    <source>
        <dbReference type="Pfam" id="PF15982"/>
    </source>
</evidence>
<feature type="transmembrane region" description="Helical" evidence="6">
    <location>
        <begin position="129"/>
        <end position="147"/>
    </location>
</feature>
<feature type="domain" description="Transmembrane protein 135 N-terminal" evidence="7">
    <location>
        <begin position="12"/>
        <end position="144"/>
    </location>
</feature>
<dbReference type="RefSeq" id="XP_022655420.1">
    <property type="nucleotide sequence ID" value="XM_022799685.1"/>
</dbReference>
<evidence type="ECO:0000256" key="6">
    <source>
        <dbReference type="SAM" id="Phobius"/>
    </source>
</evidence>
<evidence type="ECO:0000313" key="8">
    <source>
        <dbReference type="EnsemblMetazoa" id="XP_022655423"/>
    </source>
</evidence>
<reference evidence="8" key="1">
    <citation type="submission" date="2021-01" db="UniProtKB">
        <authorList>
            <consortium name="EnsemblMetazoa"/>
        </authorList>
    </citation>
    <scope>IDENTIFICATION</scope>
</reference>
<dbReference type="RefSeq" id="XP_022655421.1">
    <property type="nucleotide sequence ID" value="XM_022799686.1"/>
</dbReference>
<organism evidence="8 9">
    <name type="scientific">Varroa destructor</name>
    <name type="common">Honeybee mite</name>
    <dbReference type="NCBI Taxonomy" id="109461"/>
    <lineage>
        <taxon>Eukaryota</taxon>
        <taxon>Metazoa</taxon>
        <taxon>Ecdysozoa</taxon>
        <taxon>Arthropoda</taxon>
        <taxon>Chelicerata</taxon>
        <taxon>Arachnida</taxon>
        <taxon>Acari</taxon>
        <taxon>Parasitiformes</taxon>
        <taxon>Mesostigmata</taxon>
        <taxon>Gamasina</taxon>
        <taxon>Dermanyssoidea</taxon>
        <taxon>Varroidae</taxon>
        <taxon>Varroa</taxon>
    </lineage>
</organism>
<dbReference type="EnsemblMetazoa" id="XM_022799684">
    <property type="protein sequence ID" value="XP_022655419"/>
    <property type="gene ID" value="LOC111248013"/>
</dbReference>
<feature type="transmembrane region" description="Helical" evidence="6">
    <location>
        <begin position="101"/>
        <end position="120"/>
    </location>
</feature>
<evidence type="ECO:0000256" key="4">
    <source>
        <dbReference type="ARBA" id="ARBA00022989"/>
    </source>
</evidence>
<dbReference type="AlphaFoldDB" id="A0A7M7JPY6"/>
<accession>A0A7M7JPY6</accession>
<dbReference type="EnsemblMetazoa" id="XM_022799685">
    <property type="protein sequence ID" value="XP_022655420"/>
    <property type="gene ID" value="LOC111248013"/>
</dbReference>
<proteinExistence type="inferred from homology"/>
<dbReference type="Pfam" id="PF15982">
    <property type="entry name" value="TMEM135_C_rich"/>
    <property type="match status" value="1"/>
</dbReference>
<sequence>MGVLSKFMVSLPYHCYEVAHPWSETCSYAWLYVFLSCVRESMKIYGILYLFAQLGLSRKVSLNAFWQTLQSTAQSTLFLSYNVFFFLFFICVFRHSSDRFYVPQSSFVSGLFASFLAILVERPERRQVLALYMLNLLSEVLFNFLVTRKLAPVLPYGDILLFSAGLAGHSFILNDLSRKDPVSSGLKFLIGKNEFLATSPSRCRHGDSHIMYILRGFVKPFFIGYLGRGLISTATSLPSVVSDPITLGTRLVKIFASETYFRQGLFLGGAVSTFRAVRCLLRNRGIDESVCRGIAGMLAGTWITISRNTSLTLYLFWKAAEVFYIKAMKEGYLPQVPFGAEIVYTISTAFLLFNSVMEPHNVRPSYLQFLNNITGTGLGRLNRHVVAMLGFNCTTFSHDYFPYNINLAKVHPKFIEQVVVWS</sequence>
<dbReference type="OMA" id="RCITSYL"/>
<feature type="transmembrane region" description="Helical" evidence="6">
    <location>
        <begin position="153"/>
        <end position="173"/>
    </location>
</feature>
<keyword evidence="5 6" id="KW-0472">Membrane</keyword>
<evidence type="ECO:0000256" key="1">
    <source>
        <dbReference type="ARBA" id="ARBA00004127"/>
    </source>
</evidence>
<keyword evidence="9" id="KW-1185">Reference proteome</keyword>
<dbReference type="InParanoid" id="A0A7M7JPY6"/>
<dbReference type="GeneID" id="111248013"/>
<dbReference type="PANTHER" id="PTHR12459:SF15">
    <property type="entry name" value="TRANSMEMBRANE PROTEIN 135"/>
    <property type="match status" value="1"/>
</dbReference>
<keyword evidence="4 6" id="KW-1133">Transmembrane helix</keyword>
<dbReference type="EnsemblMetazoa" id="XM_022799688">
    <property type="protein sequence ID" value="XP_022655423"/>
    <property type="gene ID" value="LOC111248013"/>
</dbReference>
<dbReference type="EnsemblMetazoa" id="XM_022799686">
    <property type="protein sequence ID" value="XP_022655421"/>
    <property type="gene ID" value="LOC111248013"/>
</dbReference>
<evidence type="ECO:0000256" key="2">
    <source>
        <dbReference type="ARBA" id="ARBA00008924"/>
    </source>
</evidence>
<feature type="transmembrane region" description="Helical" evidence="6">
    <location>
        <begin position="77"/>
        <end position="95"/>
    </location>
</feature>
<dbReference type="Proteomes" id="UP000594260">
    <property type="component" value="Unplaced"/>
</dbReference>
<protein>
    <recommendedName>
        <fullName evidence="7">Transmembrane protein 135 N-terminal domain-containing protein</fullName>
    </recommendedName>
</protein>
<dbReference type="PANTHER" id="PTHR12459">
    <property type="entry name" value="TRANSMEMBRANE PROTEIN 135-RELATED"/>
    <property type="match status" value="1"/>
</dbReference>
<dbReference type="RefSeq" id="XP_022655423.1">
    <property type="nucleotide sequence ID" value="XM_022799688.1"/>
</dbReference>
<dbReference type="RefSeq" id="XP_022655418.1">
    <property type="nucleotide sequence ID" value="XM_022799683.1"/>
</dbReference>
<dbReference type="RefSeq" id="XP_022655419.1">
    <property type="nucleotide sequence ID" value="XM_022799684.1"/>
</dbReference>
<dbReference type="InterPro" id="IPR031926">
    <property type="entry name" value="TMEM135_N"/>
</dbReference>
<name>A0A7M7JPY6_VARDE</name>
<evidence type="ECO:0000256" key="5">
    <source>
        <dbReference type="ARBA" id="ARBA00023136"/>
    </source>
</evidence>
<keyword evidence="3 6" id="KW-0812">Transmembrane</keyword>
<dbReference type="InterPro" id="IPR026749">
    <property type="entry name" value="Tmem135"/>
</dbReference>
<dbReference type="OrthoDB" id="291792at2759"/>